<keyword evidence="1" id="KW-0862">Zinc</keyword>
<evidence type="ECO:0000259" key="3">
    <source>
        <dbReference type="PROSITE" id="PS50157"/>
    </source>
</evidence>
<feature type="region of interest" description="Disordered" evidence="2">
    <location>
        <begin position="221"/>
        <end position="243"/>
    </location>
</feature>
<dbReference type="EMBL" id="JAVHNQ010000001">
    <property type="protein sequence ID" value="KAK6359931.1"/>
    <property type="molecule type" value="Genomic_DNA"/>
</dbReference>
<dbReference type="Proteomes" id="UP001375240">
    <property type="component" value="Unassembled WGS sequence"/>
</dbReference>
<feature type="compositionally biased region" description="Basic and acidic residues" evidence="2">
    <location>
        <begin position="221"/>
        <end position="233"/>
    </location>
</feature>
<keyword evidence="5" id="KW-1185">Reference proteome</keyword>
<dbReference type="PROSITE" id="PS50157">
    <property type="entry name" value="ZINC_FINGER_C2H2_2"/>
    <property type="match status" value="1"/>
</dbReference>
<evidence type="ECO:0000256" key="2">
    <source>
        <dbReference type="SAM" id="MobiDB-lite"/>
    </source>
</evidence>
<reference evidence="4 5" key="1">
    <citation type="submission" date="2019-10" db="EMBL/GenBank/DDBJ databases">
        <authorList>
            <person name="Palmer J.M."/>
        </authorList>
    </citation>
    <scope>NUCLEOTIDE SEQUENCE [LARGE SCALE GENOMIC DNA]</scope>
    <source>
        <strain evidence="4 5">TWF696</strain>
    </source>
</reference>
<feature type="domain" description="C2H2-type" evidence="3">
    <location>
        <begin position="580"/>
        <end position="603"/>
    </location>
</feature>
<dbReference type="InterPro" id="IPR013087">
    <property type="entry name" value="Znf_C2H2_type"/>
</dbReference>
<organism evidence="4 5">
    <name type="scientific">Orbilia brochopaga</name>
    <dbReference type="NCBI Taxonomy" id="3140254"/>
    <lineage>
        <taxon>Eukaryota</taxon>
        <taxon>Fungi</taxon>
        <taxon>Dikarya</taxon>
        <taxon>Ascomycota</taxon>
        <taxon>Pezizomycotina</taxon>
        <taxon>Orbiliomycetes</taxon>
        <taxon>Orbiliales</taxon>
        <taxon>Orbiliaceae</taxon>
        <taxon>Orbilia</taxon>
    </lineage>
</organism>
<comment type="caution">
    <text evidence="4">The sequence shown here is derived from an EMBL/GenBank/DDBJ whole genome shotgun (WGS) entry which is preliminary data.</text>
</comment>
<accession>A0AAV9VG80</accession>
<evidence type="ECO:0000256" key="1">
    <source>
        <dbReference type="PROSITE-ProRule" id="PRU00042"/>
    </source>
</evidence>
<keyword evidence="1" id="KW-0863">Zinc-finger</keyword>
<dbReference type="Gene3D" id="3.30.160.60">
    <property type="entry name" value="Classic Zinc Finger"/>
    <property type="match status" value="1"/>
</dbReference>
<dbReference type="GO" id="GO:0008270">
    <property type="term" value="F:zinc ion binding"/>
    <property type="evidence" value="ECO:0007669"/>
    <property type="project" value="UniProtKB-KW"/>
</dbReference>
<keyword evidence="1" id="KW-0479">Metal-binding</keyword>
<proteinExistence type="predicted"/>
<evidence type="ECO:0000313" key="4">
    <source>
        <dbReference type="EMBL" id="KAK6359931.1"/>
    </source>
</evidence>
<dbReference type="PROSITE" id="PS00028">
    <property type="entry name" value="ZINC_FINGER_C2H2_1"/>
    <property type="match status" value="1"/>
</dbReference>
<protein>
    <recommendedName>
        <fullName evidence="3">C2H2-type domain-containing protein</fullName>
    </recommendedName>
</protein>
<evidence type="ECO:0000313" key="5">
    <source>
        <dbReference type="Proteomes" id="UP001375240"/>
    </source>
</evidence>
<dbReference type="AlphaFoldDB" id="A0AAV9VG80"/>
<gene>
    <name evidence="4" type="ORF">TWF696_001057</name>
</gene>
<sequence length="636" mass="72628">MESANDDAGTGADGCIYYPGNACLLPMSRILETISLTQSTESPFRDDIMEMHSSKTICDCPPHSRCRRLDDLPPDFAFVVSRCKYHGDFKVIVQDKVLQDIIVEAIRHPIGGNFRYFTPIFQHFEGDPPVACWDGAYLLTRYDDLKRSLQAAADATQMGYIHHEDKVLEVYKSLELLVDGFLQCGELAGASELAFECTRIASSSLFRFINAADALAVLSPKHQDSSDEPHVDSGARNYSSPAENFNTRSSLRALQPQQAEKLRQAKAEMWTFFIEEYDKVMGHTVSRRVRGYFLSPLGAWKHGLDVLRSILDWCYLPRGLDAVMCFLCICRAMSRLLDENIHIHSTGQISNQQYREKFGRDLSRWSILLNERDRQLFKAATQDIWDADETANSPQLSNLDHCLLFRTAQDVVSRLGDEAEQFLKIPVSERCGQLARCQKGLPMSSCPSPATLDPGDTMARHHRVLIWFNSLQSDNKVDLQPHDSPISQPECHIVVDLETPAADRQNPITRIQPDLTPALDDQQDPNMQPRDAEQEIAIYEQDNRGDGHQIQENMASTSTRHMTSHAYDQRTAGRGTKRRYQCRGCTKEYTRKEYADRHYLEVHEALMHCDLCNKKYNRRYYEVHVCNPKKRLRRAK</sequence>
<name>A0AAV9VG80_9PEZI</name>